<feature type="domain" description="Nuclease-associated modular DNA-binding 1" evidence="1">
    <location>
        <begin position="12"/>
        <end position="33"/>
    </location>
</feature>
<organism evidence="2 3">
    <name type="scientific">Paracoccus sulfuroxidans</name>
    <dbReference type="NCBI Taxonomy" id="384678"/>
    <lineage>
        <taxon>Bacteria</taxon>
        <taxon>Pseudomonadati</taxon>
        <taxon>Pseudomonadota</taxon>
        <taxon>Alphaproteobacteria</taxon>
        <taxon>Rhodobacterales</taxon>
        <taxon>Paracoccaceae</taxon>
        <taxon>Paracoccus</taxon>
    </lineage>
</organism>
<comment type="caution">
    <text evidence="2">The sequence shown here is derived from an EMBL/GenBank/DDBJ whole genome shotgun (WGS) entry which is preliminary data.</text>
</comment>
<evidence type="ECO:0000313" key="2">
    <source>
        <dbReference type="EMBL" id="TWI34910.1"/>
    </source>
</evidence>
<feature type="domain" description="Nuclease-associated modular DNA-binding 1" evidence="1">
    <location>
        <begin position="65"/>
        <end position="85"/>
    </location>
</feature>
<dbReference type="Proteomes" id="UP000316225">
    <property type="component" value="Unassembled WGS sequence"/>
</dbReference>
<dbReference type="OrthoDB" id="9250065at2"/>
<keyword evidence="3" id="KW-1185">Reference proteome</keyword>
<dbReference type="EMBL" id="VLKU01000004">
    <property type="protein sequence ID" value="TWI34910.1"/>
    <property type="molecule type" value="Genomic_DNA"/>
</dbReference>
<reference evidence="2 3" key="1">
    <citation type="journal article" date="2015" name="Stand. Genomic Sci.">
        <title>Genomic Encyclopedia of Bacterial and Archaeal Type Strains, Phase III: the genomes of soil and plant-associated and newly described type strains.</title>
        <authorList>
            <person name="Whitman W.B."/>
            <person name="Woyke T."/>
            <person name="Klenk H.P."/>
            <person name="Zhou Y."/>
            <person name="Lilburn T.G."/>
            <person name="Beck B.J."/>
            <person name="De Vos P."/>
            <person name="Vandamme P."/>
            <person name="Eisen J.A."/>
            <person name="Garrity G."/>
            <person name="Hugenholtz P."/>
            <person name="Kyrpides N.C."/>
        </authorList>
    </citation>
    <scope>NUCLEOTIDE SEQUENCE [LARGE SCALE GENOMIC DNA]</scope>
    <source>
        <strain evidence="2 3">CGMCC 1.5364</strain>
    </source>
</reference>
<sequence length="159" mass="17552">MSRKTVLEAHGFSSPTEAARALGVSVQTIYNHIDRFGGLDRDLLARVKRRTTGRAVELPDGTKVSSIAKAARILGCSEQKVARHLHRHGDLRFIMEGEIRLPEVGAITDPREGPANQQLVAAPVTVPPRVLRRATGRIDVEVVIETIRQCRDQYLEEAA</sequence>
<dbReference type="AlphaFoldDB" id="A0A562NS71"/>
<gene>
    <name evidence="2" type="ORF">IQ24_01418</name>
</gene>
<dbReference type="Pfam" id="PF07453">
    <property type="entry name" value="NUMOD1"/>
    <property type="match status" value="2"/>
</dbReference>
<dbReference type="RefSeq" id="WP_145397599.1">
    <property type="nucleotide sequence ID" value="NZ_VLKU01000004.1"/>
</dbReference>
<accession>A0A562NS71</accession>
<proteinExistence type="predicted"/>
<evidence type="ECO:0000259" key="1">
    <source>
        <dbReference type="Pfam" id="PF07453"/>
    </source>
</evidence>
<protein>
    <submittedName>
        <fullName evidence="2">NUMOD1 domain-containing protein</fullName>
    </submittedName>
</protein>
<evidence type="ECO:0000313" key="3">
    <source>
        <dbReference type="Proteomes" id="UP000316225"/>
    </source>
</evidence>
<dbReference type="InterPro" id="IPR010896">
    <property type="entry name" value="NUMOD1"/>
</dbReference>
<name>A0A562NS71_9RHOB</name>